<dbReference type="InterPro" id="IPR055288">
    <property type="entry name" value="NALCN_aux_factor_1/2"/>
</dbReference>
<dbReference type="Proteomes" id="UP001562425">
    <property type="component" value="Unassembled WGS sequence"/>
</dbReference>
<dbReference type="EMBL" id="JBEHCU010006504">
    <property type="protein sequence ID" value="KAL1396954.1"/>
    <property type="molecule type" value="Genomic_DNA"/>
</dbReference>
<name>A0ABD1DBB3_CULPP</name>
<organism evidence="7 8">
    <name type="scientific">Culex pipiens pipiens</name>
    <name type="common">Northern house mosquito</name>
    <dbReference type="NCBI Taxonomy" id="38569"/>
    <lineage>
        <taxon>Eukaryota</taxon>
        <taxon>Metazoa</taxon>
        <taxon>Ecdysozoa</taxon>
        <taxon>Arthropoda</taxon>
        <taxon>Hexapoda</taxon>
        <taxon>Insecta</taxon>
        <taxon>Pterygota</taxon>
        <taxon>Neoptera</taxon>
        <taxon>Endopterygota</taxon>
        <taxon>Diptera</taxon>
        <taxon>Nematocera</taxon>
        <taxon>Culicoidea</taxon>
        <taxon>Culicidae</taxon>
        <taxon>Culicinae</taxon>
        <taxon>Culicini</taxon>
        <taxon>Culex</taxon>
        <taxon>Culex</taxon>
    </lineage>
</organism>
<dbReference type="AlphaFoldDB" id="A0ABD1DBB3"/>
<keyword evidence="5" id="KW-0325">Glycoprotein</keyword>
<comment type="subcellular location">
    <subcellularLocation>
        <location evidence="1">Membrane</location>
        <topology evidence="1">Multi-pass membrane protein</topology>
    </subcellularLocation>
</comment>
<protein>
    <submittedName>
        <fullName evidence="7">Uncharacterized protein</fullName>
    </submittedName>
</protein>
<evidence type="ECO:0000313" key="7">
    <source>
        <dbReference type="EMBL" id="KAL1396954.1"/>
    </source>
</evidence>
<keyword evidence="2" id="KW-0812">Transmembrane</keyword>
<dbReference type="GO" id="GO:0016020">
    <property type="term" value="C:membrane"/>
    <property type="evidence" value="ECO:0007669"/>
    <property type="project" value="UniProtKB-SubCell"/>
</dbReference>
<gene>
    <name evidence="7" type="ORF">pipiens_010125</name>
</gene>
<reference evidence="7 8" key="1">
    <citation type="submission" date="2024-05" db="EMBL/GenBank/DDBJ databases">
        <title>Culex pipiens pipiens assembly and annotation.</title>
        <authorList>
            <person name="Alout H."/>
            <person name="Durand T."/>
        </authorList>
    </citation>
    <scope>NUCLEOTIDE SEQUENCE [LARGE SCALE GENOMIC DNA]</scope>
    <source>
        <strain evidence="7">HA-2024</strain>
        <tissue evidence="7">Whole body</tissue>
    </source>
</reference>
<keyword evidence="4" id="KW-0472">Membrane</keyword>
<keyword evidence="8" id="KW-1185">Reference proteome</keyword>
<evidence type="ECO:0000256" key="3">
    <source>
        <dbReference type="ARBA" id="ARBA00022989"/>
    </source>
</evidence>
<sequence length="149" mass="15552">MLPGDRAPAYPTQYAGEPTFLCRDLNIEETGEQKLKSNSGRPDCCYEYCGTHPRTGRAAAPVGDVSEHNKRNNPVITIGPLPDGAAAAATTTAGLNNREYSNNLNTNAEDRPRVNAAAIVNGGRDNDGGVSCGIGTFLSAIAGGLVNAY</sequence>
<accession>A0ABD1DBB3</accession>
<evidence type="ECO:0000256" key="2">
    <source>
        <dbReference type="ARBA" id="ARBA00022692"/>
    </source>
</evidence>
<evidence type="ECO:0000256" key="5">
    <source>
        <dbReference type="ARBA" id="ARBA00023180"/>
    </source>
</evidence>
<evidence type="ECO:0000313" key="8">
    <source>
        <dbReference type="Proteomes" id="UP001562425"/>
    </source>
</evidence>
<proteinExistence type="inferred from homology"/>
<comment type="caution">
    <text evidence="7">The sequence shown here is derived from an EMBL/GenBank/DDBJ whole genome shotgun (WGS) entry which is preliminary data.</text>
</comment>
<evidence type="ECO:0000256" key="1">
    <source>
        <dbReference type="ARBA" id="ARBA00004141"/>
    </source>
</evidence>
<evidence type="ECO:0000256" key="6">
    <source>
        <dbReference type="ARBA" id="ARBA00029445"/>
    </source>
</evidence>
<evidence type="ECO:0000256" key="4">
    <source>
        <dbReference type="ARBA" id="ARBA00023136"/>
    </source>
</evidence>
<dbReference type="PANTHER" id="PTHR15819">
    <property type="entry name" value="TRANSMEMBRANE PROTEIN FAM155"/>
    <property type="match status" value="1"/>
</dbReference>
<dbReference type="PANTHER" id="PTHR15819:SF11">
    <property type="entry name" value="MID1, ISOFORM A"/>
    <property type="match status" value="1"/>
</dbReference>
<keyword evidence="3" id="KW-1133">Transmembrane helix</keyword>
<comment type="similarity">
    <text evidence="6">Belongs to the NALF family.</text>
</comment>